<evidence type="ECO:0000256" key="5">
    <source>
        <dbReference type="PROSITE-ProRule" id="PRU01091"/>
    </source>
</evidence>
<dbReference type="GO" id="GO:0032993">
    <property type="term" value="C:protein-DNA complex"/>
    <property type="evidence" value="ECO:0007669"/>
    <property type="project" value="TreeGrafter"/>
</dbReference>
<dbReference type="CDD" id="cd00156">
    <property type="entry name" value="REC"/>
    <property type="match status" value="1"/>
</dbReference>
<keyword evidence="3 5" id="KW-0238">DNA-binding</keyword>
<dbReference type="GO" id="GO:0005829">
    <property type="term" value="C:cytosol"/>
    <property type="evidence" value="ECO:0007669"/>
    <property type="project" value="TreeGrafter"/>
</dbReference>
<dbReference type="InterPro" id="IPR001789">
    <property type="entry name" value="Sig_transdc_resp-reg_receiver"/>
</dbReference>
<accession>A0A8J7FR18</accession>
<feature type="domain" description="OmpR/PhoB-type" evidence="7">
    <location>
        <begin position="133"/>
        <end position="236"/>
    </location>
</feature>
<evidence type="ECO:0000313" key="8">
    <source>
        <dbReference type="EMBL" id="MBE9395805.1"/>
    </source>
</evidence>
<organism evidence="8 9">
    <name type="scientific">Pontibacterium sinense</name>
    <dbReference type="NCBI Taxonomy" id="2781979"/>
    <lineage>
        <taxon>Bacteria</taxon>
        <taxon>Pseudomonadati</taxon>
        <taxon>Pseudomonadota</taxon>
        <taxon>Gammaproteobacteria</taxon>
        <taxon>Oceanospirillales</taxon>
        <taxon>Oceanospirillaceae</taxon>
        <taxon>Pontibacterium</taxon>
    </lineage>
</organism>
<dbReference type="PANTHER" id="PTHR48111:SF40">
    <property type="entry name" value="PHOSPHATE REGULON TRANSCRIPTIONAL REGULATORY PROTEIN PHOB"/>
    <property type="match status" value="1"/>
</dbReference>
<dbReference type="SUPFAM" id="SSF52172">
    <property type="entry name" value="CheY-like"/>
    <property type="match status" value="1"/>
</dbReference>
<feature type="modified residue" description="4-aspartylphosphate" evidence="4">
    <location>
        <position position="60"/>
    </location>
</feature>
<dbReference type="RefSeq" id="WP_193951363.1">
    <property type="nucleotide sequence ID" value="NZ_JADEYS010000001.1"/>
</dbReference>
<dbReference type="GO" id="GO:0000976">
    <property type="term" value="F:transcription cis-regulatory region binding"/>
    <property type="evidence" value="ECO:0007669"/>
    <property type="project" value="TreeGrafter"/>
</dbReference>
<dbReference type="CDD" id="cd00383">
    <property type="entry name" value="trans_reg_C"/>
    <property type="match status" value="1"/>
</dbReference>
<sequence length="236" mass="26112">MDLSRTMTDINTLVAEDDEDLRSLLLEFLELSGINARGTGSVTEFMAAYQEAACDVAIVDLGLPDDCGHTIVSQLARSENKPGIIVLSARCSNPDRVAAYENGADIFIQKPASPKELVFAIRNLHGRVNVVAEPQSTHSDRWIFCDESATLTSPNNVSCKLTTKEHRLIRTLSQHSDNGGETTRDEILQALSYPDDEYGNRALESLIRRLRKKLKEETEHESPIVTVHGLGYKLSC</sequence>
<dbReference type="PANTHER" id="PTHR48111">
    <property type="entry name" value="REGULATOR OF RPOS"/>
    <property type="match status" value="1"/>
</dbReference>
<dbReference type="Pfam" id="PF00486">
    <property type="entry name" value="Trans_reg_C"/>
    <property type="match status" value="1"/>
</dbReference>
<feature type="DNA-binding region" description="OmpR/PhoB-type" evidence="5">
    <location>
        <begin position="133"/>
        <end position="236"/>
    </location>
</feature>
<dbReference type="Gene3D" id="3.40.50.2300">
    <property type="match status" value="1"/>
</dbReference>
<evidence type="ECO:0000259" key="7">
    <source>
        <dbReference type="PROSITE" id="PS51755"/>
    </source>
</evidence>
<evidence type="ECO:0000259" key="6">
    <source>
        <dbReference type="PROSITE" id="PS50110"/>
    </source>
</evidence>
<evidence type="ECO:0000256" key="4">
    <source>
        <dbReference type="PROSITE-ProRule" id="PRU00169"/>
    </source>
</evidence>
<evidence type="ECO:0000313" key="9">
    <source>
        <dbReference type="Proteomes" id="UP000640333"/>
    </source>
</evidence>
<dbReference type="AlphaFoldDB" id="A0A8J7FR18"/>
<dbReference type="GO" id="GO:0000156">
    <property type="term" value="F:phosphorelay response regulator activity"/>
    <property type="evidence" value="ECO:0007669"/>
    <property type="project" value="TreeGrafter"/>
</dbReference>
<dbReference type="InterPro" id="IPR036388">
    <property type="entry name" value="WH-like_DNA-bd_sf"/>
</dbReference>
<evidence type="ECO:0000256" key="3">
    <source>
        <dbReference type="ARBA" id="ARBA00023125"/>
    </source>
</evidence>
<dbReference type="SMART" id="SM00448">
    <property type="entry name" value="REC"/>
    <property type="match status" value="1"/>
</dbReference>
<dbReference type="InterPro" id="IPR016032">
    <property type="entry name" value="Sig_transdc_resp-reg_C-effctor"/>
</dbReference>
<keyword evidence="9" id="KW-1185">Reference proteome</keyword>
<evidence type="ECO:0000256" key="2">
    <source>
        <dbReference type="ARBA" id="ARBA00023012"/>
    </source>
</evidence>
<dbReference type="SUPFAM" id="SSF46894">
    <property type="entry name" value="C-terminal effector domain of the bipartite response regulators"/>
    <property type="match status" value="1"/>
</dbReference>
<dbReference type="EMBL" id="JADEYS010000001">
    <property type="protein sequence ID" value="MBE9395805.1"/>
    <property type="molecule type" value="Genomic_DNA"/>
</dbReference>
<keyword evidence="1 4" id="KW-0597">Phosphoprotein</keyword>
<dbReference type="Pfam" id="PF00072">
    <property type="entry name" value="Response_reg"/>
    <property type="match status" value="1"/>
</dbReference>
<keyword evidence="2" id="KW-0902">Two-component regulatory system</keyword>
<protein>
    <submittedName>
        <fullName evidence="8">Response regulator transcription factor</fullName>
    </submittedName>
</protein>
<feature type="domain" description="Response regulatory" evidence="6">
    <location>
        <begin position="11"/>
        <end position="125"/>
    </location>
</feature>
<reference evidence="8" key="1">
    <citation type="submission" date="2020-10" db="EMBL/GenBank/DDBJ databases">
        <title>Bacterium isolated from coastal waters sediment.</title>
        <authorList>
            <person name="Chen R.-J."/>
            <person name="Lu D.-C."/>
            <person name="Zhu K.-L."/>
            <person name="Du Z.-J."/>
        </authorList>
    </citation>
    <scope>NUCLEOTIDE SEQUENCE</scope>
    <source>
        <strain evidence="8">N1Y112</strain>
    </source>
</reference>
<proteinExistence type="predicted"/>
<dbReference type="Gene3D" id="1.10.10.10">
    <property type="entry name" value="Winged helix-like DNA-binding domain superfamily/Winged helix DNA-binding domain"/>
    <property type="match status" value="1"/>
</dbReference>
<dbReference type="Proteomes" id="UP000640333">
    <property type="component" value="Unassembled WGS sequence"/>
</dbReference>
<name>A0A8J7FR18_9GAMM</name>
<dbReference type="PROSITE" id="PS50110">
    <property type="entry name" value="RESPONSE_REGULATORY"/>
    <property type="match status" value="1"/>
</dbReference>
<dbReference type="GO" id="GO:0006355">
    <property type="term" value="P:regulation of DNA-templated transcription"/>
    <property type="evidence" value="ECO:0007669"/>
    <property type="project" value="InterPro"/>
</dbReference>
<gene>
    <name evidence="8" type="ORF">IOQ59_00880</name>
</gene>
<dbReference type="PROSITE" id="PS51755">
    <property type="entry name" value="OMPR_PHOB"/>
    <property type="match status" value="1"/>
</dbReference>
<dbReference type="SMART" id="SM00862">
    <property type="entry name" value="Trans_reg_C"/>
    <property type="match status" value="1"/>
</dbReference>
<evidence type="ECO:0000256" key="1">
    <source>
        <dbReference type="ARBA" id="ARBA00022553"/>
    </source>
</evidence>
<dbReference type="InterPro" id="IPR039420">
    <property type="entry name" value="WalR-like"/>
</dbReference>
<dbReference type="InterPro" id="IPR011006">
    <property type="entry name" value="CheY-like_superfamily"/>
</dbReference>
<comment type="caution">
    <text evidence="8">The sequence shown here is derived from an EMBL/GenBank/DDBJ whole genome shotgun (WGS) entry which is preliminary data.</text>
</comment>
<dbReference type="InterPro" id="IPR001867">
    <property type="entry name" value="OmpR/PhoB-type_DNA-bd"/>
</dbReference>